<evidence type="ECO:0000259" key="9">
    <source>
        <dbReference type="PROSITE" id="PS51918"/>
    </source>
</evidence>
<dbReference type="CDD" id="cd01335">
    <property type="entry name" value="Radical_SAM"/>
    <property type="match status" value="1"/>
</dbReference>
<dbReference type="NCBIfam" id="TIGR00423">
    <property type="entry name" value="CofH family radical SAM protein"/>
    <property type="match status" value="1"/>
</dbReference>
<dbReference type="PANTHER" id="PTHR43076:SF7">
    <property type="entry name" value="AMINODEOXYFUTALOSINE SYNTHASE"/>
    <property type="match status" value="1"/>
</dbReference>
<evidence type="ECO:0000256" key="4">
    <source>
        <dbReference type="ARBA" id="ARBA00023004"/>
    </source>
</evidence>
<dbReference type="Pfam" id="PF04055">
    <property type="entry name" value="Radical_SAM"/>
    <property type="match status" value="1"/>
</dbReference>
<organism evidence="10 11">
    <name type="scientific">Halarcobacter ebronensis</name>
    <dbReference type="NCBI Taxonomy" id="1462615"/>
    <lineage>
        <taxon>Bacteria</taxon>
        <taxon>Pseudomonadati</taxon>
        <taxon>Campylobacterota</taxon>
        <taxon>Epsilonproteobacteria</taxon>
        <taxon>Campylobacterales</taxon>
        <taxon>Arcobacteraceae</taxon>
        <taxon>Halarcobacter</taxon>
    </lineage>
</organism>
<keyword evidence="4 6" id="KW-0408">Iron</keyword>
<feature type="binding site" evidence="6 7">
    <location>
        <position position="59"/>
    </location>
    <ligand>
        <name>[4Fe-4S] cluster</name>
        <dbReference type="ChEBI" id="CHEBI:49883"/>
        <note>4Fe-4S-S-AdoMet</note>
    </ligand>
</feature>
<dbReference type="HAMAP" id="MF_00993">
    <property type="entry name" value="MqnE"/>
    <property type="match status" value="1"/>
</dbReference>
<dbReference type="RefSeq" id="WP_128982186.1">
    <property type="nucleotide sequence ID" value="NZ_PDKJ01000010.1"/>
</dbReference>
<reference evidence="10 11" key="1">
    <citation type="submission" date="2017-10" db="EMBL/GenBank/DDBJ databases">
        <title>Genomics of the genus Arcobacter.</title>
        <authorList>
            <person name="Perez-Cataluna A."/>
            <person name="Figueras M.J."/>
        </authorList>
    </citation>
    <scope>NUCLEOTIDE SEQUENCE [LARGE SCALE GENOMIC DNA]</scope>
    <source>
        <strain evidence="10 11">CECT 8993</strain>
    </source>
</reference>
<keyword evidence="6" id="KW-0474">Menaquinone biosynthesis</keyword>
<dbReference type="SFLD" id="SFLDG01064">
    <property type="entry name" value="F420__menaquinone_cofactor_bio"/>
    <property type="match status" value="1"/>
</dbReference>
<dbReference type="InterPro" id="IPR007197">
    <property type="entry name" value="rSAM"/>
</dbReference>
<feature type="binding site" evidence="6 7">
    <location>
        <position position="63"/>
    </location>
    <ligand>
        <name>[4Fe-4S] cluster</name>
        <dbReference type="ChEBI" id="CHEBI:49883"/>
        <note>4Fe-4S-S-AdoMet</note>
    </ligand>
</feature>
<dbReference type="GO" id="GO:0009234">
    <property type="term" value="P:menaquinone biosynthetic process"/>
    <property type="evidence" value="ECO:0007669"/>
    <property type="project" value="UniProtKB-UniRule"/>
</dbReference>
<comment type="cofactor">
    <cofactor evidence="6 7">
        <name>[4Fe-4S] cluster</name>
        <dbReference type="ChEBI" id="CHEBI:49883"/>
    </cofactor>
    <text evidence="6 7">Binds 1 [4Fe-4S] cluster. The cluster is coordinated with 3 cysteines and an exchangeable S-adenosyl-L-methionine.</text>
</comment>
<dbReference type="InterPro" id="IPR058240">
    <property type="entry name" value="rSAM_sf"/>
</dbReference>
<dbReference type="Proteomes" id="UP000290172">
    <property type="component" value="Unassembled WGS sequence"/>
</dbReference>
<gene>
    <name evidence="6" type="primary">mqnE</name>
    <name evidence="10" type="ORF">CRV08_11330</name>
</gene>
<comment type="pathway">
    <text evidence="6">Quinol/quinone metabolism; menaquinone biosynthesis.</text>
</comment>
<evidence type="ECO:0000256" key="1">
    <source>
        <dbReference type="ARBA" id="ARBA00022485"/>
    </source>
</evidence>
<dbReference type="EMBL" id="PDKJ01000010">
    <property type="protein sequence ID" value="RXJ67176.1"/>
    <property type="molecule type" value="Genomic_DNA"/>
</dbReference>
<comment type="similarity">
    <text evidence="6">Belongs to the radical SAM superfamily. MqnE family.</text>
</comment>
<evidence type="ECO:0000313" key="10">
    <source>
        <dbReference type="EMBL" id="RXJ67176.1"/>
    </source>
</evidence>
<feature type="binding site" evidence="8">
    <location>
        <position position="171"/>
    </location>
    <ligand>
        <name>S-adenosyl-L-methionine</name>
        <dbReference type="ChEBI" id="CHEBI:59789"/>
    </ligand>
</feature>
<dbReference type="UniPathway" id="UPA00079"/>
<dbReference type="Pfam" id="PF19288">
    <property type="entry name" value="CofH_C"/>
    <property type="match status" value="1"/>
</dbReference>
<dbReference type="InterPro" id="IPR013785">
    <property type="entry name" value="Aldolase_TIM"/>
</dbReference>
<keyword evidence="1 6" id="KW-0004">4Fe-4S</keyword>
<dbReference type="InterPro" id="IPR020050">
    <property type="entry name" value="FO_synthase_su2"/>
</dbReference>
<evidence type="ECO:0000256" key="3">
    <source>
        <dbReference type="ARBA" id="ARBA00022723"/>
    </source>
</evidence>
<dbReference type="InterPro" id="IPR045567">
    <property type="entry name" value="CofH/MnqC-like_C"/>
</dbReference>
<feature type="binding site" evidence="6 7">
    <location>
        <position position="66"/>
    </location>
    <ligand>
        <name>[4Fe-4S] cluster</name>
        <dbReference type="ChEBI" id="CHEBI:49883"/>
        <note>4Fe-4S-S-AdoMet</note>
    </ligand>
</feature>
<evidence type="ECO:0000256" key="8">
    <source>
        <dbReference type="PIRSR" id="PIRSR004762-2"/>
    </source>
</evidence>
<dbReference type="SUPFAM" id="SSF102114">
    <property type="entry name" value="Radical SAM enzymes"/>
    <property type="match status" value="1"/>
</dbReference>
<dbReference type="InterPro" id="IPR034405">
    <property type="entry name" value="F420"/>
</dbReference>
<dbReference type="SFLD" id="SFLDF00342">
    <property type="entry name" value="cyclic_dehypoxanthine_futalosi"/>
    <property type="match status" value="1"/>
</dbReference>
<dbReference type="GO" id="GO:0005506">
    <property type="term" value="F:iron ion binding"/>
    <property type="evidence" value="ECO:0007669"/>
    <property type="project" value="UniProtKB-UniRule"/>
</dbReference>
<dbReference type="SFLD" id="SFLDF00343">
    <property type="entry name" value="aminofutalosine_synthase_(mqnE"/>
    <property type="match status" value="1"/>
</dbReference>
<feature type="binding site" evidence="8">
    <location>
        <position position="65"/>
    </location>
    <ligand>
        <name>S-adenosyl-L-methionine</name>
        <dbReference type="ChEBI" id="CHEBI:59789"/>
    </ligand>
</feature>
<dbReference type="GO" id="GO:0102573">
    <property type="term" value="F:aminodeoxyfutalosine synthase activity"/>
    <property type="evidence" value="ECO:0007669"/>
    <property type="project" value="UniProtKB-EC"/>
</dbReference>
<evidence type="ECO:0000256" key="5">
    <source>
        <dbReference type="ARBA" id="ARBA00023014"/>
    </source>
</evidence>
<keyword evidence="5 6" id="KW-0411">Iron-sulfur</keyword>
<dbReference type="EC" id="2.5.1.120" evidence="6"/>
<dbReference type="InterPro" id="IPR022432">
    <property type="entry name" value="MqnE"/>
</dbReference>
<evidence type="ECO:0000256" key="6">
    <source>
        <dbReference type="HAMAP-Rule" id="MF_00993"/>
    </source>
</evidence>
<evidence type="ECO:0000313" key="11">
    <source>
        <dbReference type="Proteomes" id="UP000290172"/>
    </source>
</evidence>
<protein>
    <recommendedName>
        <fullName evidence="6">Aminodeoxyfutalosine synthase</fullName>
        <shortName evidence="6">AFL synthase</shortName>
        <shortName evidence="6">Aminofutalosine synthase</shortName>
        <ecNumber evidence="6">2.5.1.120</ecNumber>
    </recommendedName>
    <alternativeName>
        <fullName evidence="6">Menaquinone biosynthetic enzyme MqnE</fullName>
    </alternativeName>
</protein>
<dbReference type="PIRSF" id="PIRSF004762">
    <property type="entry name" value="CHP00423"/>
    <property type="match status" value="1"/>
</dbReference>
<dbReference type="GO" id="GO:0044689">
    <property type="term" value="F:7,8-didemethyl-8-hydroxy-5-deazariboflavin synthase activity"/>
    <property type="evidence" value="ECO:0007669"/>
    <property type="project" value="TreeGrafter"/>
</dbReference>
<dbReference type="SFLD" id="SFLDS00029">
    <property type="entry name" value="Radical_SAM"/>
    <property type="match status" value="1"/>
</dbReference>
<keyword evidence="2 6" id="KW-0949">S-adenosyl-L-methionine</keyword>
<dbReference type="SFLD" id="SFLDG01082">
    <property type="entry name" value="B12-binding_domain_containing"/>
    <property type="match status" value="1"/>
</dbReference>
<proteinExistence type="inferred from homology"/>
<dbReference type="NCBIfam" id="NF006276">
    <property type="entry name" value="PRK08444.1"/>
    <property type="match status" value="1"/>
</dbReference>
<sequence>MSLLEKFENKEKYTFEEAVKLYDLELFELAQLANKIREEKHGKKTYFNINRHINPTNICKDVCQFCAYSASRKNPHQYTMSHEEIMEAVENSVKHGIKEVHVVSAHNPHTGLQWYLDIFRKIKEKHPDIHIKALTAAEVHFLSEEYNLSYEEMIQKMIENGVDSMPGGGAEIFDEQVRKRICGGKVKSDQWLQIHRLWHKAGHESNATMLFGHVESREHRIDHMLRLRKLQEETGGFNAFIPLVYQRENNYLKVKEFLTGQEILKTMAISRILLDNIENIKAYWVTSTTKLALLAQEFGANDLDGTIEKESIQSAAGANSANGIALESFVDLIKNSGFIPVERDSVYNEIKVW</sequence>
<keyword evidence="3 6" id="KW-0479">Metal-binding</keyword>
<dbReference type="SFLD" id="SFLDG01389">
    <property type="entry name" value="menaquinone_synthsis_involved"/>
    <property type="match status" value="1"/>
</dbReference>
<comment type="caution">
    <text evidence="10">The sequence shown here is derived from an EMBL/GenBank/DDBJ whole genome shotgun (WGS) entry which is preliminary data.</text>
</comment>
<comment type="function">
    <text evidence="6">Radical SAM enzyme that catalyzes the addition of the adenosyl radical to the double bond of 3-[(1-carboxyvinyl)oxy]benzoate, leading to aminodeoxyfutalosine (AFL), a key intermediate in the formation of menaquinone (MK, vitamin K2) from chorismate.</text>
</comment>
<name>A0A4Q0YA64_9BACT</name>
<feature type="domain" description="Radical SAM core" evidence="9">
    <location>
        <begin position="45"/>
        <end position="278"/>
    </location>
</feature>
<evidence type="ECO:0000256" key="7">
    <source>
        <dbReference type="PIRSR" id="PIRSR004762-1"/>
    </source>
</evidence>
<keyword evidence="6" id="KW-0808">Transferase</keyword>
<evidence type="ECO:0000256" key="2">
    <source>
        <dbReference type="ARBA" id="ARBA00022691"/>
    </source>
</evidence>
<dbReference type="Gene3D" id="3.20.20.70">
    <property type="entry name" value="Aldolase class I"/>
    <property type="match status" value="1"/>
</dbReference>
<accession>A0A4Q0YA64</accession>
<dbReference type="PANTHER" id="PTHR43076">
    <property type="entry name" value="FO SYNTHASE (COFH)"/>
    <property type="match status" value="1"/>
</dbReference>
<dbReference type="AlphaFoldDB" id="A0A4Q0YA64"/>
<comment type="catalytic activity">
    <reaction evidence="6">
        <text>3-[(1-carboxyvinyl)-oxy]benzoate + S-adenosyl-L-methionine + H2O = 6-amino-6-deoxyfutalosine + hydrogencarbonate + L-methionine + H(+)</text>
        <dbReference type="Rhea" id="RHEA:33075"/>
        <dbReference type="ChEBI" id="CHEBI:15377"/>
        <dbReference type="ChEBI" id="CHEBI:15378"/>
        <dbReference type="ChEBI" id="CHEBI:17544"/>
        <dbReference type="ChEBI" id="CHEBI:57844"/>
        <dbReference type="ChEBI" id="CHEBI:59789"/>
        <dbReference type="ChEBI" id="CHEBI:64286"/>
        <dbReference type="ChEBI" id="CHEBI:76981"/>
        <dbReference type="EC" id="2.5.1.120"/>
    </reaction>
</comment>
<dbReference type="NCBIfam" id="TIGR03700">
    <property type="entry name" value="mena_SCO4494"/>
    <property type="match status" value="1"/>
</dbReference>
<dbReference type="PROSITE" id="PS51918">
    <property type="entry name" value="RADICAL_SAM"/>
    <property type="match status" value="1"/>
</dbReference>
<dbReference type="GO" id="GO:0051539">
    <property type="term" value="F:4 iron, 4 sulfur cluster binding"/>
    <property type="evidence" value="ECO:0007669"/>
    <property type="project" value="UniProtKB-KW"/>
</dbReference>